<evidence type="ECO:0000313" key="2">
    <source>
        <dbReference type="Proteomes" id="UP001200470"/>
    </source>
</evidence>
<name>A0ABS9CEC3_9BACT</name>
<gene>
    <name evidence="1" type="ORF">I6E12_04330</name>
</gene>
<dbReference type="Proteomes" id="UP001200470">
    <property type="component" value="Unassembled WGS sequence"/>
</dbReference>
<dbReference type="RefSeq" id="WP_301637729.1">
    <property type="nucleotide sequence ID" value="NZ_JADYTN010000007.1"/>
</dbReference>
<reference evidence="1 2" key="1">
    <citation type="submission" date="2020-12" db="EMBL/GenBank/DDBJ databases">
        <title>Whole genome sequences of gut porcine anaerobes.</title>
        <authorList>
            <person name="Kubasova T."/>
            <person name="Jahodarova E."/>
            <person name="Rychlik I."/>
        </authorList>
    </citation>
    <scope>NUCLEOTIDE SEQUENCE [LARGE SCALE GENOMIC DNA]</scope>
    <source>
        <strain evidence="1 2">An925</strain>
    </source>
</reference>
<comment type="caution">
    <text evidence="1">The sequence shown here is derived from an EMBL/GenBank/DDBJ whole genome shotgun (WGS) entry which is preliminary data.</text>
</comment>
<dbReference type="EMBL" id="JADYTN010000007">
    <property type="protein sequence ID" value="MCF2563338.1"/>
    <property type="molecule type" value="Genomic_DNA"/>
</dbReference>
<sequence length="293" mass="34296">MNIKQSFDISIRDKFLHGEECLPGIKSTDISEFGRLVNGKIRETYFTDDFGKILLSSMPTDVVDAYKNGKGNEIDNGKFFSVASSSRFAVASFTENRDKQLHNIQMFEGEPIQKIQFEYPLRINRILGTPPQMDVYIKTSKETFVEVKCHEIFDESSHSIIKLSSQYINNSLFKEILEHYKINTADRACEFDSEGNCVRLQLTRNHFNVLSKTTRFDLKQFLCHLMGIVSNTSLDENKQFIYLFYKNTNVEFYSVYAELEEEIELIKTSFKWLFDKYNITFRVMYNTKFDTLQ</sequence>
<evidence type="ECO:0000313" key="1">
    <source>
        <dbReference type="EMBL" id="MCF2563338.1"/>
    </source>
</evidence>
<keyword evidence="2" id="KW-1185">Reference proteome</keyword>
<protein>
    <submittedName>
        <fullName evidence="1">Uncharacterized protein</fullName>
    </submittedName>
</protein>
<accession>A0ABS9CEC3</accession>
<proteinExistence type="predicted"/>
<organism evidence="1 2">
    <name type="scientific">Xylanibacter brevis</name>
    <dbReference type="NCBI Taxonomy" id="83231"/>
    <lineage>
        <taxon>Bacteria</taxon>
        <taxon>Pseudomonadati</taxon>
        <taxon>Bacteroidota</taxon>
        <taxon>Bacteroidia</taxon>
        <taxon>Bacteroidales</taxon>
        <taxon>Prevotellaceae</taxon>
        <taxon>Xylanibacter</taxon>
    </lineage>
</organism>